<dbReference type="InterPro" id="IPR006047">
    <property type="entry name" value="GH13_cat_dom"/>
</dbReference>
<dbReference type="Gene3D" id="3.20.20.80">
    <property type="entry name" value="Glycosidases"/>
    <property type="match status" value="1"/>
</dbReference>
<protein>
    <submittedName>
        <fullName evidence="3">Maltooligosyltrehalose trehalohydrolase</fullName>
    </submittedName>
</protein>
<accession>Q973H4</accession>
<dbReference type="BRENDA" id="3.2.1.141">
    <property type="organism ID" value="15396"/>
</dbReference>
<reference evidence="4" key="1">
    <citation type="journal article" date="2001" name="DNA Res.">
        <title>Complete genome sequence of an aerobic thermoacidophilic Crenarchaeon, Sulfolobus tokodaii strain7.</title>
        <authorList>
            <person name="Kawarabayasi Y."/>
            <person name="Hino Y."/>
            <person name="Horikawa H."/>
            <person name="Jin-no K."/>
            <person name="Takahashi M."/>
            <person name="Sekine M."/>
            <person name="Baba S."/>
            <person name="Ankai A."/>
            <person name="Kosugi H."/>
            <person name="Hosoyama A."/>
            <person name="Fukui S."/>
            <person name="Nagai Y."/>
            <person name="Nishijima K."/>
            <person name="Otsuka R."/>
            <person name="Nakazawa H."/>
            <person name="Takamiya M."/>
            <person name="Kato Y."/>
            <person name="Yoshizawa T."/>
            <person name="Tanaka T."/>
            <person name="Kudoh Y."/>
            <person name="Yamazaki J."/>
            <person name="Kushida N."/>
            <person name="Oguchi A."/>
            <person name="Aoki K."/>
            <person name="Masuda S."/>
            <person name="Yanagii M."/>
            <person name="Nishimura M."/>
            <person name="Yamagishi A."/>
            <person name="Oshima T."/>
            <person name="Kikuchi H."/>
        </authorList>
    </citation>
    <scope>NUCLEOTIDE SEQUENCE [LARGE SCALE GENOMIC DNA]</scope>
    <source>
        <strain evidence="4">DSM 16993 / JCM 10545 / NBRC 100140 / 7</strain>
    </source>
</reference>
<evidence type="ECO:0000259" key="2">
    <source>
        <dbReference type="Pfam" id="PF09071"/>
    </source>
</evidence>
<feature type="domain" description="Glycosyl hydrolase family 13 catalytic" evidence="1">
    <location>
        <begin position="27"/>
        <end position="250"/>
    </location>
</feature>
<dbReference type="Pfam" id="PF00128">
    <property type="entry name" value="Alpha-amylase"/>
    <property type="match status" value="1"/>
</dbReference>
<dbReference type="STRING" id="273063.STK_09270"/>
<proteinExistence type="predicted"/>
<gene>
    <name evidence="3" type="primary">ST0927</name>
    <name evidence="3" type="ordered locus">STK_09270</name>
</gene>
<dbReference type="PANTHER" id="PTHR43651">
    <property type="entry name" value="1,4-ALPHA-GLUCAN-BRANCHING ENZYME"/>
    <property type="match status" value="1"/>
</dbReference>
<dbReference type="CDD" id="cd11325">
    <property type="entry name" value="AmyAc_GTHase"/>
    <property type="match status" value="1"/>
</dbReference>
<evidence type="ECO:0000259" key="1">
    <source>
        <dbReference type="Pfam" id="PF00128"/>
    </source>
</evidence>
<dbReference type="SUPFAM" id="SSF51011">
    <property type="entry name" value="Glycosyl hydrolase domain"/>
    <property type="match status" value="1"/>
</dbReference>
<dbReference type="Proteomes" id="UP000001015">
    <property type="component" value="Chromosome"/>
</dbReference>
<evidence type="ECO:0000313" key="4">
    <source>
        <dbReference type="Proteomes" id="UP000001015"/>
    </source>
</evidence>
<organism evidence="3 4">
    <name type="scientific">Sulfurisphaera tokodaii (strain DSM 16993 / JCM 10545 / NBRC 100140 / 7)</name>
    <name type="common">Sulfolobus tokodaii</name>
    <dbReference type="NCBI Taxonomy" id="273063"/>
    <lineage>
        <taxon>Archaea</taxon>
        <taxon>Thermoproteota</taxon>
        <taxon>Thermoprotei</taxon>
        <taxon>Sulfolobales</taxon>
        <taxon>Sulfolobaceae</taxon>
        <taxon>Sulfurisphaera</taxon>
    </lineage>
</organism>
<dbReference type="Pfam" id="PF09071">
    <property type="entry name" value="Alpha-amyl_C"/>
    <property type="match status" value="1"/>
</dbReference>
<dbReference type="SUPFAM" id="SSF51445">
    <property type="entry name" value="(Trans)glycosidases"/>
    <property type="match status" value="1"/>
</dbReference>
<dbReference type="CAZy" id="GH13">
    <property type="family name" value="Glycoside Hydrolase Family 13"/>
</dbReference>
<dbReference type="KEGG" id="sto:STK_09270"/>
<feature type="domain" description="Malto-oligosyltrehalose trehalohydrolase archaeal C-terminal" evidence="2">
    <location>
        <begin position="290"/>
        <end position="356"/>
    </location>
</feature>
<sequence>MMFLGPYFSQKYKTPWGLTFNFDDAYSDEVRKFILDNVRYWFNVFHVDGLRLDAVHAIYDSSPKHILQDIAELSHSLGKFVIAESDLNDPKIIDDKCGYKIDAQWVDDFHHSVHAYLTGERNSYYSDFGTLDDIVKAFKDVFVYDGKYSNFRKKTHGAPVGNLNACKFVVYIQNHDQVGNRGNGDRLSTLVDKQSYMIASALYLLSPFIPMIFMGEEYYEKNPFLFFSDFSDPNLIKGVREGRLRDNGQSIDPQSDEAFLKSKLSWNIDKEMLEYYRTLIKVRKEFGNKCSRRVEVDKTDNWLVIGLEKIFLLVAFSDTGLILRYNGELLFSTSDFPKRIVSSKEIKVKKGVGVYKYLL</sequence>
<dbReference type="EMBL" id="BA000023">
    <property type="protein sequence ID" value="BAB65939.1"/>
    <property type="molecule type" value="Genomic_DNA"/>
</dbReference>
<dbReference type="InterPro" id="IPR015156">
    <property type="entry name" value="Maltooligo_trehalose_arc_C"/>
</dbReference>
<dbReference type="InterPro" id="IPR013780">
    <property type="entry name" value="Glyco_hydro_b"/>
</dbReference>
<dbReference type="AlphaFoldDB" id="Q973H4"/>
<dbReference type="Gene3D" id="2.60.40.1180">
    <property type="entry name" value="Golgi alpha-mannosidase II"/>
    <property type="match status" value="1"/>
</dbReference>
<evidence type="ECO:0000313" key="3">
    <source>
        <dbReference type="EMBL" id="BAB65939.1"/>
    </source>
</evidence>
<name>Q973H4_SULTO</name>
<dbReference type="eggNOG" id="arCOG02951">
    <property type="taxonomic scope" value="Archaea"/>
</dbReference>
<dbReference type="InterPro" id="IPR017853">
    <property type="entry name" value="GH"/>
</dbReference>
<keyword evidence="4" id="KW-1185">Reference proteome</keyword>
<dbReference type="PATRIC" id="fig|273063.9.peg.1036"/>
<dbReference type="PANTHER" id="PTHR43651:SF11">
    <property type="entry name" value="MALTO-OLIGOSYLTREHALOSE TREHALOHYDROLASE"/>
    <property type="match status" value="1"/>
</dbReference>
<dbReference type="GO" id="GO:0005975">
    <property type="term" value="P:carbohydrate metabolic process"/>
    <property type="evidence" value="ECO:0007669"/>
    <property type="project" value="InterPro"/>
</dbReference>